<reference evidence="3 4" key="1">
    <citation type="submission" date="2019-12" db="EMBL/GenBank/DDBJ databases">
        <title>Genomic-based taxomic classification of the family Erythrobacteraceae.</title>
        <authorList>
            <person name="Xu L."/>
        </authorList>
    </citation>
    <scope>NUCLEOTIDE SEQUENCE [LARGE SCALE GENOMIC DNA]</scope>
    <source>
        <strain evidence="3 4">MCCC 1K01500</strain>
    </source>
</reference>
<evidence type="ECO:0000256" key="2">
    <source>
        <dbReference type="SAM" id="Phobius"/>
    </source>
</evidence>
<evidence type="ECO:0000256" key="1">
    <source>
        <dbReference type="SAM" id="MobiDB-lite"/>
    </source>
</evidence>
<dbReference type="AlphaFoldDB" id="A0A6I4SWW2"/>
<dbReference type="RefSeq" id="WP_159796015.1">
    <property type="nucleotide sequence ID" value="NZ_WTYM01000048.1"/>
</dbReference>
<keyword evidence="4" id="KW-1185">Reference proteome</keyword>
<dbReference type="OrthoDB" id="7411307at2"/>
<gene>
    <name evidence="3" type="ORF">GRI89_12420</name>
</gene>
<feature type="region of interest" description="Disordered" evidence="1">
    <location>
        <begin position="1"/>
        <end position="67"/>
    </location>
</feature>
<protein>
    <submittedName>
        <fullName evidence="3">Uncharacterized protein</fullName>
    </submittedName>
</protein>
<organism evidence="3 4">
    <name type="scientific">Croceibacterium salegens</name>
    <dbReference type="NCBI Taxonomy" id="1737568"/>
    <lineage>
        <taxon>Bacteria</taxon>
        <taxon>Pseudomonadati</taxon>
        <taxon>Pseudomonadota</taxon>
        <taxon>Alphaproteobacteria</taxon>
        <taxon>Sphingomonadales</taxon>
        <taxon>Erythrobacteraceae</taxon>
        <taxon>Croceibacterium</taxon>
    </lineage>
</organism>
<comment type="caution">
    <text evidence="3">The sequence shown here is derived from an EMBL/GenBank/DDBJ whole genome shotgun (WGS) entry which is preliminary data.</text>
</comment>
<proteinExistence type="predicted"/>
<keyword evidence="2" id="KW-0472">Membrane</keyword>
<keyword evidence="2" id="KW-1133">Transmembrane helix</keyword>
<evidence type="ECO:0000313" key="3">
    <source>
        <dbReference type="EMBL" id="MXO60343.1"/>
    </source>
</evidence>
<keyword evidence="2" id="KW-0812">Transmembrane</keyword>
<evidence type="ECO:0000313" key="4">
    <source>
        <dbReference type="Proteomes" id="UP000433652"/>
    </source>
</evidence>
<dbReference type="Proteomes" id="UP000433652">
    <property type="component" value="Unassembled WGS sequence"/>
</dbReference>
<dbReference type="EMBL" id="WTYM01000048">
    <property type="protein sequence ID" value="MXO60343.1"/>
    <property type="molecule type" value="Genomic_DNA"/>
</dbReference>
<accession>A0A6I4SWW2</accession>
<feature type="compositionally biased region" description="Acidic residues" evidence="1">
    <location>
        <begin position="37"/>
        <end position="46"/>
    </location>
</feature>
<sequence length="334" mass="36680">MQSTAALPAAPSPVPESRTQPPQSPEPAFEPSNATEPDFEVPDEPDFTATWPDEPAEQASGYEPVPSADQFESWTGAIKNFRLAIGIAFFAIYLVISVFRFLSGTESGRNGPDGEVHQVVRLEPSGYQSPATLPASEEIDPIVSALFGDGYDFDWLLSKDRNFARALVREAFYDREPGHAVTNARAYLRISIVRTRSRLDPKLSLDAARLYRTWLQVAQNEGNSACRDVTGVSFFDGIPHLDEAQLAREQAFARRWVEATGQLPQHWLPGDAPRPALPRETMEQAEAATGFNREEMIAALGSETDARRCPATIALLDALLERPEDATPAVLASL</sequence>
<name>A0A6I4SWW2_9SPHN</name>
<feature type="transmembrane region" description="Helical" evidence="2">
    <location>
        <begin position="83"/>
        <end position="102"/>
    </location>
</feature>